<feature type="domain" description="FtsK" evidence="12">
    <location>
        <begin position="1117"/>
        <end position="1301"/>
    </location>
</feature>
<evidence type="ECO:0000256" key="8">
    <source>
        <dbReference type="ARBA" id="ARBA00023136"/>
    </source>
</evidence>
<feature type="binding site" evidence="9">
    <location>
        <begin position="1134"/>
        <end position="1141"/>
    </location>
    <ligand>
        <name>ATP</name>
        <dbReference type="ChEBI" id="CHEBI:30616"/>
    </ligand>
</feature>
<feature type="region of interest" description="Disordered" evidence="10">
    <location>
        <begin position="1"/>
        <end position="20"/>
    </location>
</feature>
<dbReference type="InterPro" id="IPR023837">
    <property type="entry name" value="EccCb-like_Actinobacteria"/>
</dbReference>
<keyword evidence="5 9" id="KW-0547">Nucleotide-binding</keyword>
<dbReference type="STRING" id="1814289.SAMN05216410_2820"/>
<dbReference type="InterPro" id="IPR003593">
    <property type="entry name" value="AAA+_ATPase"/>
</dbReference>
<evidence type="ECO:0000256" key="4">
    <source>
        <dbReference type="ARBA" id="ARBA00022737"/>
    </source>
</evidence>
<dbReference type="OrthoDB" id="9807790at2"/>
<keyword evidence="14" id="KW-1185">Reference proteome</keyword>
<reference evidence="13 14" key="1">
    <citation type="submission" date="2016-09" db="EMBL/GenBank/DDBJ databases">
        <authorList>
            <person name="Capua I."/>
            <person name="De Benedictis P."/>
            <person name="Joannis T."/>
            <person name="Lombin L.H."/>
            <person name="Cattoli G."/>
        </authorList>
    </citation>
    <scope>NUCLEOTIDE SEQUENCE [LARGE SCALE GENOMIC DNA]</scope>
    <source>
        <strain evidence="13 14">ISLP-3</strain>
    </source>
</reference>
<dbReference type="Pfam" id="PF01580">
    <property type="entry name" value="FtsK_SpoIIIE"/>
    <property type="match status" value="2"/>
</dbReference>
<evidence type="ECO:0000259" key="12">
    <source>
        <dbReference type="PROSITE" id="PS50901"/>
    </source>
</evidence>
<feature type="domain" description="FtsK" evidence="12">
    <location>
        <begin position="819"/>
        <end position="1009"/>
    </location>
</feature>
<gene>
    <name evidence="13" type="ORF">SAMN05216410_2820</name>
</gene>
<feature type="binding site" evidence="9">
    <location>
        <begin position="837"/>
        <end position="844"/>
    </location>
    <ligand>
        <name>ATP</name>
        <dbReference type="ChEBI" id="CHEBI:30616"/>
    </ligand>
</feature>
<evidence type="ECO:0000313" key="13">
    <source>
        <dbReference type="EMBL" id="SDD09828.1"/>
    </source>
</evidence>
<dbReference type="GO" id="GO:0003677">
    <property type="term" value="F:DNA binding"/>
    <property type="evidence" value="ECO:0007669"/>
    <property type="project" value="InterPro"/>
</dbReference>
<dbReference type="NCBIfam" id="TIGR03924">
    <property type="entry name" value="T7SS_EccC_a"/>
    <property type="match status" value="1"/>
</dbReference>
<keyword evidence="6 9" id="KW-0067">ATP-binding</keyword>
<feature type="transmembrane region" description="Helical" evidence="11">
    <location>
        <begin position="35"/>
        <end position="58"/>
    </location>
</feature>
<proteinExistence type="predicted"/>
<dbReference type="GO" id="GO:0005886">
    <property type="term" value="C:plasma membrane"/>
    <property type="evidence" value="ECO:0007669"/>
    <property type="project" value="UniProtKB-SubCell"/>
</dbReference>
<keyword evidence="3 11" id="KW-0812">Transmembrane</keyword>
<evidence type="ECO:0000256" key="11">
    <source>
        <dbReference type="SAM" id="Phobius"/>
    </source>
</evidence>
<dbReference type="PROSITE" id="PS50901">
    <property type="entry name" value="FTSK"/>
    <property type="match status" value="3"/>
</dbReference>
<dbReference type="Proteomes" id="UP000199039">
    <property type="component" value="Unassembled WGS sequence"/>
</dbReference>
<keyword evidence="8 11" id="KW-0472">Membrane</keyword>
<dbReference type="InterPro" id="IPR023836">
    <property type="entry name" value="EccCa-like_Actinobacteria"/>
</dbReference>
<dbReference type="InterPro" id="IPR002543">
    <property type="entry name" value="FtsK_dom"/>
</dbReference>
<dbReference type="RefSeq" id="WP_093184128.1">
    <property type="nucleotide sequence ID" value="NZ_FMYH01000005.1"/>
</dbReference>
<evidence type="ECO:0000313" key="14">
    <source>
        <dbReference type="Proteomes" id="UP000199039"/>
    </source>
</evidence>
<dbReference type="InterPro" id="IPR050206">
    <property type="entry name" value="FtsK/SpoIIIE/SftA"/>
</dbReference>
<organism evidence="13 14">
    <name type="scientific">Sanguibacter gelidistatuariae</name>
    <dbReference type="NCBI Taxonomy" id="1814289"/>
    <lineage>
        <taxon>Bacteria</taxon>
        <taxon>Bacillati</taxon>
        <taxon>Actinomycetota</taxon>
        <taxon>Actinomycetes</taxon>
        <taxon>Micrococcales</taxon>
        <taxon>Sanguibacteraceae</taxon>
        <taxon>Sanguibacter</taxon>
    </lineage>
</organism>
<evidence type="ECO:0000256" key="10">
    <source>
        <dbReference type="SAM" id="MobiDB-lite"/>
    </source>
</evidence>
<evidence type="ECO:0000256" key="9">
    <source>
        <dbReference type="PROSITE-ProRule" id="PRU00289"/>
    </source>
</evidence>
<accession>A0A1G6RZ45</accession>
<name>A0A1G6RZ45_9MICO</name>
<dbReference type="GO" id="GO:0005524">
    <property type="term" value="F:ATP binding"/>
    <property type="evidence" value="ECO:0007669"/>
    <property type="project" value="UniProtKB-UniRule"/>
</dbReference>
<keyword evidence="7 11" id="KW-1133">Transmembrane helix</keyword>
<dbReference type="InterPro" id="IPR027417">
    <property type="entry name" value="P-loop_NTPase"/>
</dbReference>
<protein>
    <submittedName>
        <fullName evidence="13">DNA segregation ATPase FtsK/SpoIIIE, S-DNA-T family</fullName>
    </submittedName>
</protein>
<dbReference type="SMART" id="SM00382">
    <property type="entry name" value="AAA"/>
    <property type="match status" value="2"/>
</dbReference>
<evidence type="ECO:0000256" key="5">
    <source>
        <dbReference type="ARBA" id="ARBA00022741"/>
    </source>
</evidence>
<evidence type="ECO:0000256" key="3">
    <source>
        <dbReference type="ARBA" id="ARBA00022692"/>
    </source>
</evidence>
<keyword evidence="2" id="KW-1003">Cell membrane</keyword>
<feature type="transmembrane region" description="Helical" evidence="11">
    <location>
        <begin position="65"/>
        <end position="84"/>
    </location>
</feature>
<dbReference type="NCBIfam" id="TIGR03925">
    <property type="entry name" value="T7SS_EccC_b"/>
    <property type="match status" value="1"/>
</dbReference>
<dbReference type="PANTHER" id="PTHR22683">
    <property type="entry name" value="SPORULATION PROTEIN RELATED"/>
    <property type="match status" value="1"/>
</dbReference>
<dbReference type="SUPFAM" id="SSF52540">
    <property type="entry name" value="P-loop containing nucleoside triphosphate hydrolases"/>
    <property type="match status" value="3"/>
</dbReference>
<feature type="domain" description="FtsK" evidence="12">
    <location>
        <begin position="460"/>
        <end position="661"/>
    </location>
</feature>
<evidence type="ECO:0000256" key="6">
    <source>
        <dbReference type="ARBA" id="ARBA00022840"/>
    </source>
</evidence>
<evidence type="ECO:0000256" key="7">
    <source>
        <dbReference type="ARBA" id="ARBA00022989"/>
    </source>
</evidence>
<sequence>MTTPHYRDARVPQPPLPSGRVVLQTPPELVPSDGISGLLTSLVPMLGSVGSIVFVAMASPGPKGMIAGGMFLVASLGFVVVNGWRQRSQHQATVLGSRREYLAYLTDLRSTVRQAARQQHRHALWNNPDPTSLAALAEQGQRVWERAPGQGDHLHARVGVATQPLCLALEAPDVPPLAQLDTVASSAAHRFLVTHQLQPDLPVSVDFTHFSRIEVTGPEGEARAQARSMVAQLATFHSPANLQIAIVASAQALPQWEWAKWLPHTHSTRAKDSVGPARMIGESLDDLQDMLPEGIEARPRFSPNGPESAPHLLIVLDGGHVGPGSAFAPEDGVMGVTVLEIPASWDNLDDPLRLRLAVGPTAQAGAHRGRAQMQILSVSNAPIDAFADCASIPDVEALARRLTPLFVGSADSPADSDAVSAELVDLLGIGDIRDLDLDVTWRPRLQRDRLRVPIGLTEQGQPISLDIKESAHQGMGPHGLVIGATGSGKSEVLRTLVLALALTHSPEDLNFVLVDFKGGATFAGMADMPHVSAIITNLGEELTLVDRMQDALQGEMTRRQELLRASGNFSNVTDYEKARLAGRTDLAPLPALLIVADEFSELLAARPDFVDLFVAIGRLGRSLQMHLLLSSQRLEEGRLRGLESHLSYRIGLRTFSAAESRAVIGVPDAYTLPPIPGVGFLKPDTSTLIQFRASYVSGPPKGRRGPRRGIEQSGGTTLEPFTAAPVARRAVEAPDVADEAAPVEDEGVTFDIAVRAMAGRGPAAHRVWLPPLITPQTLDQLMPDLSVDPALGLVSPSWRAAGDLVVPLGIVDRPLEQRRENMIVSLGGAAGHMAIIGGPRTGKSTLARSVVTGLALTRTPLEVQFYVLDFGGGTFSPLASLAHVAGVASRSEPDVVRRIVAELRGIVDTREQYFRAQGIDSIETYRQRRREGRADDGYGDVFLVVDGWSTIRSEFDELEPLIQALAGRGLTFGLHLLATATRWMDFRSQVKDVFGTKVELRMGDPMDSDIDRKIAVNVPKDRPGRGIVASKHHMLGALPRIDSDPQSATLGAGVEHLINTVNASWHGPTGPKLRLLPDDVTLDQVRKLGEGAVAAQAAVTGRAPGRMIWLGVDESNLGPVGLDPMVESHLYAFGDGGSGKSGLLRGYAREVMRQFTPAQAQFFVVDYRRSLLGEIPDEYMAGYLTTHETASTQLTDVAAYLRARLPGPDVTAEQLRSRTWWTGAEVFVLVDDYDLVATSMGNPVAALAPLVAQAGDVGLHLIVARRSGGASRVLFEPVLQSLRDTAAPGMLLSGSPEEGQLIGSARPIASVPGRAQMVTRERGREVIQVASTVAVH</sequence>
<dbReference type="Gene3D" id="3.40.50.300">
    <property type="entry name" value="P-loop containing nucleotide triphosphate hydrolases"/>
    <property type="match status" value="4"/>
</dbReference>
<keyword evidence="4" id="KW-0677">Repeat</keyword>
<dbReference type="PANTHER" id="PTHR22683:SF1">
    <property type="entry name" value="TYPE VII SECRETION SYSTEM PROTEIN ESSC"/>
    <property type="match status" value="1"/>
</dbReference>
<dbReference type="EMBL" id="FMYH01000005">
    <property type="protein sequence ID" value="SDD09828.1"/>
    <property type="molecule type" value="Genomic_DNA"/>
</dbReference>
<evidence type="ECO:0000256" key="1">
    <source>
        <dbReference type="ARBA" id="ARBA00004651"/>
    </source>
</evidence>
<comment type="subcellular location">
    <subcellularLocation>
        <location evidence="1">Cell membrane</location>
        <topology evidence="1">Multi-pass membrane protein</topology>
    </subcellularLocation>
</comment>
<feature type="compositionally biased region" description="Basic and acidic residues" evidence="10">
    <location>
        <begin position="1"/>
        <end position="10"/>
    </location>
</feature>
<evidence type="ECO:0000256" key="2">
    <source>
        <dbReference type="ARBA" id="ARBA00022475"/>
    </source>
</evidence>
<feature type="binding site" evidence="9">
    <location>
        <begin position="483"/>
        <end position="490"/>
    </location>
    <ligand>
        <name>ATP</name>
        <dbReference type="ChEBI" id="CHEBI:30616"/>
    </ligand>
</feature>